<dbReference type="EMBL" id="CAEZSR010000017">
    <property type="protein sequence ID" value="CAB4547101.1"/>
    <property type="molecule type" value="Genomic_DNA"/>
</dbReference>
<name>A0A6J6C6X2_9ZZZZ</name>
<dbReference type="Gene3D" id="3.40.50.12780">
    <property type="entry name" value="N-terminal domain of ligase-like"/>
    <property type="match status" value="1"/>
</dbReference>
<dbReference type="InterPro" id="IPR025110">
    <property type="entry name" value="AMP-bd_C"/>
</dbReference>
<dbReference type="InterPro" id="IPR042099">
    <property type="entry name" value="ANL_N_sf"/>
</dbReference>
<dbReference type="InterPro" id="IPR045851">
    <property type="entry name" value="AMP-bd_C_sf"/>
</dbReference>
<organism evidence="3">
    <name type="scientific">freshwater metagenome</name>
    <dbReference type="NCBI Taxonomy" id="449393"/>
    <lineage>
        <taxon>unclassified sequences</taxon>
        <taxon>metagenomes</taxon>
        <taxon>ecological metagenomes</taxon>
    </lineage>
</organism>
<dbReference type="Pfam" id="PF00501">
    <property type="entry name" value="AMP-binding"/>
    <property type="match status" value="1"/>
</dbReference>
<dbReference type="PROSITE" id="PS00455">
    <property type="entry name" value="AMP_BINDING"/>
    <property type="match status" value="1"/>
</dbReference>
<dbReference type="InterPro" id="IPR000873">
    <property type="entry name" value="AMP-dep_synth/lig_dom"/>
</dbReference>
<reference evidence="3" key="1">
    <citation type="submission" date="2020-05" db="EMBL/GenBank/DDBJ databases">
        <authorList>
            <person name="Chiriac C."/>
            <person name="Salcher M."/>
            <person name="Ghai R."/>
            <person name="Kavagutti S V."/>
        </authorList>
    </citation>
    <scope>NUCLEOTIDE SEQUENCE</scope>
</reference>
<evidence type="ECO:0000313" key="3">
    <source>
        <dbReference type="EMBL" id="CAB4547101.1"/>
    </source>
</evidence>
<dbReference type="NCBIfam" id="NF005863">
    <property type="entry name" value="PRK07798.1"/>
    <property type="match status" value="1"/>
</dbReference>
<proteinExistence type="predicted"/>
<evidence type="ECO:0000259" key="1">
    <source>
        <dbReference type="Pfam" id="PF00501"/>
    </source>
</evidence>
<dbReference type="Gene3D" id="3.30.300.30">
    <property type="match status" value="1"/>
</dbReference>
<protein>
    <submittedName>
        <fullName evidence="3">Unannotated protein</fullName>
    </submittedName>
</protein>
<dbReference type="Pfam" id="PF13193">
    <property type="entry name" value="AMP-binding_C"/>
    <property type="match status" value="1"/>
</dbReference>
<dbReference type="PANTHER" id="PTHR43767:SF1">
    <property type="entry name" value="NONRIBOSOMAL PEPTIDE SYNTHASE PES1 (EUROFUNG)-RELATED"/>
    <property type="match status" value="1"/>
</dbReference>
<dbReference type="SUPFAM" id="SSF56801">
    <property type="entry name" value="Acetyl-CoA synthetase-like"/>
    <property type="match status" value="1"/>
</dbReference>
<dbReference type="InterPro" id="IPR050237">
    <property type="entry name" value="ATP-dep_AMP-bd_enzyme"/>
</dbReference>
<sequence length="552" mass="58469">MSDTAAPATNWNLADIYEAVAAAVPDRPCQIQGDRVISWAEFDRRANALAADFVDAGIGQGAKVACYLYNGPEYLETMTAAFKVAMAPVNTNYRYGPDEITYLFDNADAEAVVFHACFTELLDGIRASLTKVKRWVVVADDTGAGPDWAARYEDVVTSGKVPSPSWGRSGDDLLLLYTGGTTGMPKGVMWRQDDLFNVLGGGGNAVLGIPAASGIPEIVARVTAAPAGLVTLTAAPLMHGTGQFSALNSLASGGCVVTLVNRKFDVVELFETIERRRVNNLIIVGQAFAGPMLDQLEEDPGRFDTSSLVMMVSSGVMWSKENKAGLLRHIPQVALFDSFGSSEAVGMGGSVSVAGQAEQTARFALGANCAVFADDGRRVEPGSGEQGMVAVGGFIPLGYYKDEVKTAATFRTYEGRRWSVPGDFAEVNADGSLKLLGRGSVCINTGGEKVFPEEVEEALKTHPQVRDAVAVGLPDPRFGETICAVVEPEEGADVPSLADLSDHVKQHLAAYKAPRSLVVVDTIGRAPNGKVDYKRLKAHAIDTVGATQGIGQ</sequence>
<gene>
    <name evidence="3" type="ORF">UFOPK1493_00763</name>
</gene>
<dbReference type="InterPro" id="IPR020845">
    <property type="entry name" value="AMP-binding_CS"/>
</dbReference>
<dbReference type="PANTHER" id="PTHR43767">
    <property type="entry name" value="LONG-CHAIN-FATTY-ACID--COA LIGASE"/>
    <property type="match status" value="1"/>
</dbReference>
<evidence type="ECO:0000259" key="2">
    <source>
        <dbReference type="Pfam" id="PF13193"/>
    </source>
</evidence>
<feature type="domain" description="AMP-binding enzyme C-terminal" evidence="2">
    <location>
        <begin position="454"/>
        <end position="530"/>
    </location>
</feature>
<dbReference type="GO" id="GO:0016878">
    <property type="term" value="F:acid-thiol ligase activity"/>
    <property type="evidence" value="ECO:0007669"/>
    <property type="project" value="UniProtKB-ARBA"/>
</dbReference>
<dbReference type="AlphaFoldDB" id="A0A6J6C6X2"/>
<feature type="domain" description="AMP-dependent synthetase/ligase" evidence="1">
    <location>
        <begin position="18"/>
        <end position="393"/>
    </location>
</feature>
<accession>A0A6J6C6X2</accession>